<keyword evidence="4 6" id="KW-0288">FMN</keyword>
<keyword evidence="6" id="KW-1003">Cell membrane</keyword>
<dbReference type="GO" id="GO:0009055">
    <property type="term" value="F:electron transfer activity"/>
    <property type="evidence" value="ECO:0007669"/>
    <property type="project" value="InterPro"/>
</dbReference>
<dbReference type="NCBIfam" id="TIGR01947">
    <property type="entry name" value="rnfG"/>
    <property type="match status" value="1"/>
</dbReference>
<evidence type="ECO:0000256" key="2">
    <source>
        <dbReference type="ARBA" id="ARBA00022553"/>
    </source>
</evidence>
<evidence type="ECO:0000256" key="3">
    <source>
        <dbReference type="ARBA" id="ARBA00022630"/>
    </source>
</evidence>
<dbReference type="AlphaFoldDB" id="A0A931ASS2"/>
<comment type="cofactor">
    <cofactor evidence="6">
        <name>FMN</name>
        <dbReference type="ChEBI" id="CHEBI:58210"/>
    </cofactor>
</comment>
<reference evidence="9" key="1">
    <citation type="submission" date="2020-11" db="EMBL/GenBank/DDBJ databases">
        <title>Halonatronomonas betainensis gen. nov., sp. nov. a novel haloalkaliphilic representative of the family Halanaerobiacae capable of betaine degradation.</title>
        <authorList>
            <person name="Boltyanskaya Y."/>
            <person name="Kevbrin V."/>
            <person name="Detkova E."/>
            <person name="Grouzdev D.S."/>
            <person name="Koziaeva V."/>
            <person name="Zhilina T."/>
        </authorList>
    </citation>
    <scope>NUCLEOTIDE SEQUENCE</scope>
    <source>
        <strain evidence="9">Z-7014</strain>
    </source>
</reference>
<dbReference type="PANTHER" id="PTHR36118">
    <property type="entry name" value="ION-TRANSLOCATING OXIDOREDUCTASE COMPLEX SUBUNIT G"/>
    <property type="match status" value="1"/>
</dbReference>
<protein>
    <recommendedName>
        <fullName evidence="6">Ion-translocating oxidoreductase complex subunit G</fullName>
        <ecNumber evidence="6">7.-.-.-</ecNumber>
    </recommendedName>
    <alternativeName>
        <fullName evidence="6">Rnf electron transport complex subunit G</fullName>
    </alternativeName>
</protein>
<keyword evidence="6 7" id="KW-0472">Membrane</keyword>
<comment type="subcellular location">
    <subcellularLocation>
        <location evidence="6">Cell membrane</location>
        <topology evidence="6">Single-pass membrane protein</topology>
    </subcellularLocation>
</comment>
<evidence type="ECO:0000259" key="8">
    <source>
        <dbReference type="SMART" id="SM00900"/>
    </source>
</evidence>
<keyword evidence="3 6" id="KW-0285">Flavoprotein</keyword>
<evidence type="ECO:0000313" key="10">
    <source>
        <dbReference type="Proteomes" id="UP000621436"/>
    </source>
</evidence>
<keyword evidence="6 7" id="KW-1133">Transmembrane helix</keyword>
<keyword evidence="1 6" id="KW-0813">Transport</keyword>
<dbReference type="HAMAP" id="MF_00479">
    <property type="entry name" value="RsxG_RnfG"/>
    <property type="match status" value="1"/>
</dbReference>
<comment type="caution">
    <text evidence="9">The sequence shown here is derived from an EMBL/GenBank/DDBJ whole genome shotgun (WGS) entry which is preliminary data.</text>
</comment>
<comment type="function">
    <text evidence="6">Part of a membrane-bound complex that couples electron transfer with translocation of ions across the membrane.</text>
</comment>
<comment type="similarity">
    <text evidence="6">Belongs to the RnfG family.</text>
</comment>
<keyword evidence="2 6" id="KW-0597">Phosphoprotein</keyword>
<dbReference type="EMBL" id="JADPIE010000001">
    <property type="protein sequence ID" value="MBF8435954.1"/>
    <property type="molecule type" value="Genomic_DNA"/>
</dbReference>
<organism evidence="9 10">
    <name type="scientific">Halonatronomonas betaini</name>
    <dbReference type="NCBI Taxonomy" id="2778430"/>
    <lineage>
        <taxon>Bacteria</taxon>
        <taxon>Bacillati</taxon>
        <taxon>Bacillota</taxon>
        <taxon>Clostridia</taxon>
        <taxon>Halanaerobiales</taxon>
        <taxon>Halarsenatibacteraceae</taxon>
        <taxon>Halonatronomonas</taxon>
    </lineage>
</organism>
<name>A0A931ASS2_9FIRM</name>
<dbReference type="GO" id="GO:0010181">
    <property type="term" value="F:FMN binding"/>
    <property type="evidence" value="ECO:0007669"/>
    <property type="project" value="InterPro"/>
</dbReference>
<evidence type="ECO:0000256" key="7">
    <source>
        <dbReference type="SAM" id="Phobius"/>
    </source>
</evidence>
<gene>
    <name evidence="6" type="primary">rnfG</name>
    <name evidence="9" type="ORF">I0Q91_02575</name>
</gene>
<dbReference type="EC" id="7.-.-.-" evidence="6"/>
<dbReference type="RefSeq" id="WP_270452687.1">
    <property type="nucleotide sequence ID" value="NZ_JADPIE010000001.1"/>
</dbReference>
<comment type="subunit">
    <text evidence="6">The complex is composed of six subunits: RnfA, RnfB, RnfC, RnfD, RnfE and RnfG.</text>
</comment>
<dbReference type="InterPro" id="IPR007329">
    <property type="entry name" value="FMN-bd"/>
</dbReference>
<dbReference type="PIRSF" id="PIRSF006091">
    <property type="entry name" value="E_trnsport_RnfG"/>
    <property type="match status" value="1"/>
</dbReference>
<evidence type="ECO:0000256" key="6">
    <source>
        <dbReference type="HAMAP-Rule" id="MF_00479"/>
    </source>
</evidence>
<dbReference type="Pfam" id="PF04205">
    <property type="entry name" value="FMN_bind"/>
    <property type="match status" value="1"/>
</dbReference>
<dbReference type="GO" id="GO:0005886">
    <property type="term" value="C:plasma membrane"/>
    <property type="evidence" value="ECO:0007669"/>
    <property type="project" value="UniProtKB-SubCell"/>
</dbReference>
<dbReference type="InterPro" id="IPR010209">
    <property type="entry name" value="Ion_transpt_RnfG/RsxG"/>
</dbReference>
<keyword evidence="10" id="KW-1185">Reference proteome</keyword>
<sequence>MAQENNNLSRLVITLTIIGVISALALAVVYQWTTPYIEEHQARAREEAIFSVLEGAVDYEETTRNGITFFEGFDEDGNLVGVSFIATGSGYQGAIEIMVGYDPANDEILSISVLNHEETPGLGARITEEEFKENFANKPIGEYELVSREPTEPYEVETIAGATISARAVKNIVSEAGFTFEEHYGGGN</sequence>
<feature type="modified residue" description="FMN phosphoryl threonine" evidence="6">
    <location>
        <position position="163"/>
    </location>
</feature>
<keyword evidence="6" id="KW-1278">Translocase</keyword>
<accession>A0A931ASS2</accession>
<dbReference type="GO" id="GO:0022900">
    <property type="term" value="P:electron transport chain"/>
    <property type="evidence" value="ECO:0007669"/>
    <property type="project" value="UniProtKB-UniRule"/>
</dbReference>
<feature type="transmembrane region" description="Helical" evidence="7">
    <location>
        <begin position="12"/>
        <end position="32"/>
    </location>
</feature>
<evidence type="ECO:0000256" key="1">
    <source>
        <dbReference type="ARBA" id="ARBA00022448"/>
    </source>
</evidence>
<dbReference type="PANTHER" id="PTHR36118:SF1">
    <property type="entry name" value="ION-TRANSLOCATING OXIDOREDUCTASE COMPLEX SUBUNIT G"/>
    <property type="match status" value="1"/>
</dbReference>
<evidence type="ECO:0000256" key="5">
    <source>
        <dbReference type="ARBA" id="ARBA00022982"/>
    </source>
</evidence>
<dbReference type="SMART" id="SM00900">
    <property type="entry name" value="FMN_bind"/>
    <property type="match status" value="1"/>
</dbReference>
<keyword evidence="5 6" id="KW-0249">Electron transport</keyword>
<keyword evidence="6 7" id="KW-0812">Transmembrane</keyword>
<evidence type="ECO:0000256" key="4">
    <source>
        <dbReference type="ARBA" id="ARBA00022643"/>
    </source>
</evidence>
<evidence type="ECO:0000313" key="9">
    <source>
        <dbReference type="EMBL" id="MBF8435954.1"/>
    </source>
</evidence>
<proteinExistence type="inferred from homology"/>
<feature type="domain" description="FMN-binding" evidence="8">
    <location>
        <begin position="90"/>
        <end position="180"/>
    </location>
</feature>
<dbReference type="Proteomes" id="UP000621436">
    <property type="component" value="Unassembled WGS sequence"/>
</dbReference>